<evidence type="ECO:0000313" key="3">
    <source>
        <dbReference type="Proteomes" id="UP001295740"/>
    </source>
</evidence>
<organism evidence="2 3">
    <name type="scientific">Anthostomella pinea</name>
    <dbReference type="NCBI Taxonomy" id="933095"/>
    <lineage>
        <taxon>Eukaryota</taxon>
        <taxon>Fungi</taxon>
        <taxon>Dikarya</taxon>
        <taxon>Ascomycota</taxon>
        <taxon>Pezizomycotina</taxon>
        <taxon>Sordariomycetes</taxon>
        <taxon>Xylariomycetidae</taxon>
        <taxon>Xylariales</taxon>
        <taxon>Xylariaceae</taxon>
        <taxon>Anthostomella</taxon>
    </lineage>
</organism>
<feature type="region of interest" description="Disordered" evidence="1">
    <location>
        <begin position="67"/>
        <end position="86"/>
    </location>
</feature>
<accession>A0AAI8YHE0</accession>
<feature type="region of interest" description="Disordered" evidence="1">
    <location>
        <begin position="20"/>
        <end position="52"/>
    </location>
</feature>
<comment type="caution">
    <text evidence="2">The sequence shown here is derived from an EMBL/GenBank/DDBJ whole genome shotgun (WGS) entry which is preliminary data.</text>
</comment>
<reference evidence="2" key="1">
    <citation type="submission" date="2023-10" db="EMBL/GenBank/DDBJ databases">
        <authorList>
            <person name="Hackl T."/>
        </authorList>
    </citation>
    <scope>NUCLEOTIDE SEQUENCE</scope>
</reference>
<name>A0AAI8YHE0_9PEZI</name>
<evidence type="ECO:0000313" key="2">
    <source>
        <dbReference type="EMBL" id="CAJ2504844.1"/>
    </source>
</evidence>
<sequence>MHPINPRQAKHHALAVIRPAPRARTARRPSASVNSVRRKLTQMSPAGVTGMKSPICVLPVPRGVKVDDGNQVDTPQASMRASELDVKRGAVQRGEAQLLEGAVEQGFPPGRLRRLG</sequence>
<protein>
    <submittedName>
        <fullName evidence="2">Uu.00g122380.m01.CDS01</fullName>
    </submittedName>
</protein>
<gene>
    <name evidence="2" type="ORF">KHLLAP_LOCUS5312</name>
</gene>
<dbReference type="EMBL" id="CAUWAG010000007">
    <property type="protein sequence ID" value="CAJ2504844.1"/>
    <property type="molecule type" value="Genomic_DNA"/>
</dbReference>
<keyword evidence="3" id="KW-1185">Reference proteome</keyword>
<proteinExistence type="predicted"/>
<dbReference type="AlphaFoldDB" id="A0AAI8YHE0"/>
<evidence type="ECO:0000256" key="1">
    <source>
        <dbReference type="SAM" id="MobiDB-lite"/>
    </source>
</evidence>
<dbReference type="Proteomes" id="UP001295740">
    <property type="component" value="Unassembled WGS sequence"/>
</dbReference>